<organism evidence="2">
    <name type="scientific">Glycine max</name>
    <name type="common">Soybean</name>
    <name type="synonym">Glycine hispida</name>
    <dbReference type="NCBI Taxonomy" id="3847"/>
    <lineage>
        <taxon>Eukaryota</taxon>
        <taxon>Viridiplantae</taxon>
        <taxon>Streptophyta</taxon>
        <taxon>Embryophyta</taxon>
        <taxon>Tracheophyta</taxon>
        <taxon>Spermatophyta</taxon>
        <taxon>Magnoliopsida</taxon>
        <taxon>eudicotyledons</taxon>
        <taxon>Gunneridae</taxon>
        <taxon>Pentapetalae</taxon>
        <taxon>rosids</taxon>
        <taxon>fabids</taxon>
        <taxon>Fabales</taxon>
        <taxon>Fabaceae</taxon>
        <taxon>Papilionoideae</taxon>
        <taxon>50 kb inversion clade</taxon>
        <taxon>NPAAA clade</taxon>
        <taxon>indigoferoid/millettioid clade</taxon>
        <taxon>Phaseoleae</taxon>
        <taxon>Glycine</taxon>
        <taxon>Glycine subgen. Soja</taxon>
    </lineage>
</organism>
<dbReference type="EMBL" id="CM000848">
    <property type="protein sequence ID" value="KRH10149.1"/>
    <property type="molecule type" value="Genomic_DNA"/>
</dbReference>
<gene>
    <name evidence="2" type="ORF">GLYMA_15G030600</name>
</gene>
<dbReference type="AlphaFoldDB" id="A0A0R0G5D2"/>
<proteinExistence type="predicted"/>
<accession>A0A0R0G5D2</accession>
<dbReference type="EnsemblPlants" id="KRH10149">
    <property type="protein sequence ID" value="KRH10149"/>
    <property type="gene ID" value="GLYMA_15G030600"/>
</dbReference>
<reference evidence="2" key="3">
    <citation type="submission" date="2018-07" db="EMBL/GenBank/DDBJ databases">
        <title>WGS assembly of Glycine max.</title>
        <authorList>
            <person name="Schmutz J."/>
            <person name="Cannon S."/>
            <person name="Schlueter J."/>
            <person name="Ma J."/>
            <person name="Mitros T."/>
            <person name="Nelson W."/>
            <person name="Hyten D."/>
            <person name="Song Q."/>
            <person name="Thelen J."/>
            <person name="Cheng J."/>
            <person name="Xu D."/>
            <person name="Hellsten U."/>
            <person name="May G."/>
            <person name="Yu Y."/>
            <person name="Sakurai T."/>
            <person name="Umezawa T."/>
            <person name="Bhattacharyya M."/>
            <person name="Sandhu D."/>
            <person name="Valliyodan B."/>
            <person name="Lindquist E."/>
            <person name="Peto M."/>
            <person name="Grant D."/>
            <person name="Shu S."/>
            <person name="Goodstein D."/>
            <person name="Barry K."/>
            <person name="Futrell-Griggs M."/>
            <person name="Abernathy B."/>
            <person name="Du J."/>
            <person name="Tian Z."/>
            <person name="Zhu L."/>
            <person name="Gill N."/>
            <person name="Joshi T."/>
            <person name="Libault M."/>
            <person name="Sethuraman A."/>
            <person name="Zhang X."/>
            <person name="Shinozaki K."/>
            <person name="Nguyen H."/>
            <person name="Wing R."/>
            <person name="Cregan P."/>
            <person name="Specht J."/>
            <person name="Grimwood J."/>
            <person name="Rokhsar D."/>
            <person name="Stacey G."/>
            <person name="Shoemaker R."/>
            <person name="Jackson S."/>
        </authorList>
    </citation>
    <scope>NUCLEOTIDE SEQUENCE</scope>
    <source>
        <tissue evidence="2">Callus</tissue>
    </source>
</reference>
<dbReference type="InParanoid" id="A0A0R0G5D2"/>
<evidence type="ECO:0000313" key="4">
    <source>
        <dbReference type="Proteomes" id="UP000008827"/>
    </source>
</evidence>
<reference evidence="3" key="2">
    <citation type="submission" date="2018-02" db="UniProtKB">
        <authorList>
            <consortium name="EnsemblPlants"/>
        </authorList>
    </citation>
    <scope>IDENTIFICATION</scope>
    <source>
        <strain evidence="3">Williams 82</strain>
    </source>
</reference>
<dbReference type="Gramene" id="KRH10149">
    <property type="protein sequence ID" value="KRH10149"/>
    <property type="gene ID" value="GLYMA_15G030600"/>
</dbReference>
<dbReference type="PaxDb" id="3847-GLYMA15G03541.1"/>
<feature type="region of interest" description="Disordered" evidence="1">
    <location>
        <begin position="37"/>
        <end position="58"/>
    </location>
</feature>
<evidence type="ECO:0000256" key="1">
    <source>
        <dbReference type="SAM" id="MobiDB-lite"/>
    </source>
</evidence>
<evidence type="ECO:0000313" key="2">
    <source>
        <dbReference type="EMBL" id="KRH10149.1"/>
    </source>
</evidence>
<reference evidence="2 3" key="1">
    <citation type="journal article" date="2010" name="Nature">
        <title>Genome sequence of the palaeopolyploid soybean.</title>
        <authorList>
            <person name="Schmutz J."/>
            <person name="Cannon S.B."/>
            <person name="Schlueter J."/>
            <person name="Ma J."/>
            <person name="Mitros T."/>
            <person name="Nelson W."/>
            <person name="Hyten D.L."/>
            <person name="Song Q."/>
            <person name="Thelen J.J."/>
            <person name="Cheng J."/>
            <person name="Xu D."/>
            <person name="Hellsten U."/>
            <person name="May G.D."/>
            <person name="Yu Y."/>
            <person name="Sakurai T."/>
            <person name="Umezawa T."/>
            <person name="Bhattacharyya M.K."/>
            <person name="Sandhu D."/>
            <person name="Valliyodan B."/>
            <person name="Lindquist E."/>
            <person name="Peto M."/>
            <person name="Grant D."/>
            <person name="Shu S."/>
            <person name="Goodstein D."/>
            <person name="Barry K."/>
            <person name="Futrell-Griggs M."/>
            <person name="Abernathy B."/>
            <person name="Du J."/>
            <person name="Tian Z."/>
            <person name="Zhu L."/>
            <person name="Gill N."/>
            <person name="Joshi T."/>
            <person name="Libault M."/>
            <person name="Sethuraman A."/>
            <person name="Zhang X.-C."/>
            <person name="Shinozaki K."/>
            <person name="Nguyen H.T."/>
            <person name="Wing R.A."/>
            <person name="Cregan P."/>
            <person name="Specht J."/>
            <person name="Grimwood J."/>
            <person name="Rokhsar D."/>
            <person name="Stacey G."/>
            <person name="Shoemaker R.C."/>
            <person name="Jackson S.A."/>
        </authorList>
    </citation>
    <scope>NUCLEOTIDE SEQUENCE [LARGE SCALE GENOMIC DNA]</scope>
    <source>
        <strain evidence="3">cv. Williams 82</strain>
        <tissue evidence="2">Callus</tissue>
    </source>
</reference>
<name>A0A0R0G5D2_SOYBN</name>
<keyword evidence="4" id="KW-1185">Reference proteome</keyword>
<evidence type="ECO:0000313" key="3">
    <source>
        <dbReference type="EnsemblPlants" id="KRH10149"/>
    </source>
</evidence>
<sequence length="104" mass="11617">MLVVSLGRIHVCAKTRTCFSSKFHLLKLHTFTPASASVSQLGVSESDKKTKKSSQLQHVPETEFEDHKVTLSLSSELFLPQQFQFSITISESLIGPIYQNTFTS</sequence>
<dbReference type="Proteomes" id="UP000008827">
    <property type="component" value="Chromosome 15"/>
</dbReference>
<protein>
    <submittedName>
        <fullName evidence="2 3">Uncharacterized protein</fullName>
    </submittedName>
</protein>